<protein>
    <submittedName>
        <fullName evidence="2">Uncharacterized protein</fullName>
    </submittedName>
</protein>
<evidence type="ECO:0000313" key="5">
    <source>
        <dbReference type="Proteomes" id="UP000325313"/>
    </source>
</evidence>
<feature type="compositionally biased region" description="Low complexity" evidence="1">
    <location>
        <begin position="48"/>
        <end position="71"/>
    </location>
</feature>
<reference evidence="4 5" key="1">
    <citation type="submission" date="2019-05" db="EMBL/GenBank/DDBJ databases">
        <title>Emergence of the Ug99 lineage of the wheat stem rust pathogen through somatic hybridization.</title>
        <authorList>
            <person name="Li F."/>
            <person name="Upadhyaya N.M."/>
            <person name="Sperschneider J."/>
            <person name="Matny O."/>
            <person name="Nguyen-Phuc H."/>
            <person name="Mago R."/>
            <person name="Raley C."/>
            <person name="Miller M.E."/>
            <person name="Silverstein K.A.T."/>
            <person name="Henningsen E."/>
            <person name="Hirsch C.D."/>
            <person name="Visser B."/>
            <person name="Pretorius Z.A."/>
            <person name="Steffenson B.J."/>
            <person name="Schwessinger B."/>
            <person name="Dodds P.N."/>
            <person name="Figueroa M."/>
        </authorList>
    </citation>
    <scope>NUCLEOTIDE SEQUENCE [LARGE SCALE GENOMIC DNA]</scope>
    <source>
        <strain evidence="2">21-0</strain>
        <strain evidence="3 5">Ug99</strain>
    </source>
</reference>
<proteinExistence type="predicted"/>
<dbReference type="Proteomes" id="UP000324748">
    <property type="component" value="Unassembled WGS sequence"/>
</dbReference>
<comment type="caution">
    <text evidence="2">The sequence shown here is derived from an EMBL/GenBank/DDBJ whole genome shotgun (WGS) entry which is preliminary data.</text>
</comment>
<feature type="region of interest" description="Disordered" evidence="1">
    <location>
        <begin position="33"/>
        <end position="83"/>
    </location>
</feature>
<accession>A0A5B0MMD9</accession>
<keyword evidence="4" id="KW-1185">Reference proteome</keyword>
<evidence type="ECO:0000313" key="2">
    <source>
        <dbReference type="EMBL" id="KAA1077453.1"/>
    </source>
</evidence>
<evidence type="ECO:0000256" key="1">
    <source>
        <dbReference type="SAM" id="MobiDB-lite"/>
    </source>
</evidence>
<gene>
    <name evidence="2" type="ORF">PGT21_008483</name>
    <name evidence="3" type="ORF">PGTUg99_037390</name>
</gene>
<name>A0A5B0MMD9_PUCGR</name>
<dbReference type="AlphaFoldDB" id="A0A5B0MMD9"/>
<dbReference type="EMBL" id="VSWC01000144">
    <property type="protein sequence ID" value="KAA1077453.1"/>
    <property type="molecule type" value="Genomic_DNA"/>
</dbReference>
<sequence length="156" mass="17021">MLIASSTLIEDTWSSAIAKSSLTASVKIPKETISFTPNPPPVPAYHESTTPPDSPPTISTTPPAIRTPATSKNTRLGPPFPVAKKHHAYVPRDEPAPKDIVRDISKRNIVPAPWQTDWRVGISKPTLTLPPAVVDPPDECLLVMFDPPEYLFPTKL</sequence>
<dbReference type="Proteomes" id="UP000325313">
    <property type="component" value="Unassembled WGS sequence"/>
</dbReference>
<evidence type="ECO:0000313" key="4">
    <source>
        <dbReference type="Proteomes" id="UP000324748"/>
    </source>
</evidence>
<organism evidence="2 4">
    <name type="scientific">Puccinia graminis f. sp. tritici</name>
    <dbReference type="NCBI Taxonomy" id="56615"/>
    <lineage>
        <taxon>Eukaryota</taxon>
        <taxon>Fungi</taxon>
        <taxon>Dikarya</taxon>
        <taxon>Basidiomycota</taxon>
        <taxon>Pucciniomycotina</taxon>
        <taxon>Pucciniomycetes</taxon>
        <taxon>Pucciniales</taxon>
        <taxon>Pucciniaceae</taxon>
        <taxon>Puccinia</taxon>
    </lineage>
</organism>
<dbReference type="EMBL" id="VDEP01000337">
    <property type="protein sequence ID" value="KAA1102928.1"/>
    <property type="molecule type" value="Genomic_DNA"/>
</dbReference>
<evidence type="ECO:0000313" key="3">
    <source>
        <dbReference type="EMBL" id="KAA1102928.1"/>
    </source>
</evidence>